<name>A0A410FT75_BIPS1</name>
<dbReference type="SUPFAM" id="SSF56712">
    <property type="entry name" value="Prokaryotic type I DNA topoisomerase"/>
    <property type="match status" value="1"/>
</dbReference>
<feature type="site" description="Interaction with DNA" evidence="10">
    <location>
        <position position="481"/>
    </location>
</feature>
<feature type="site" description="Interaction with DNA" evidence="10">
    <location>
        <position position="33"/>
    </location>
</feature>
<keyword evidence="6" id="KW-0460">Magnesium</keyword>
<evidence type="ECO:0000256" key="6">
    <source>
        <dbReference type="ARBA" id="ARBA00022842"/>
    </source>
</evidence>
<gene>
    <name evidence="10" type="primary">topA</name>
    <name evidence="14" type="ORF">BIP78_0426</name>
</gene>
<dbReference type="InterPro" id="IPR013498">
    <property type="entry name" value="Topo_IA_Znf"/>
</dbReference>
<dbReference type="PANTHER" id="PTHR42785:SF1">
    <property type="entry name" value="DNA TOPOISOMERASE"/>
    <property type="match status" value="1"/>
</dbReference>
<dbReference type="Pfam" id="PF01751">
    <property type="entry name" value="Toprim"/>
    <property type="match status" value="1"/>
</dbReference>
<keyword evidence="3" id="KW-0479">Metal-binding</keyword>
<dbReference type="Proteomes" id="UP000287233">
    <property type="component" value="Chromosome"/>
</dbReference>
<dbReference type="InterPro" id="IPR023405">
    <property type="entry name" value="Topo_IA_core_domain"/>
</dbReference>
<feature type="site" description="Interaction with DNA" evidence="10">
    <location>
        <position position="136"/>
    </location>
</feature>
<dbReference type="GO" id="GO:0006265">
    <property type="term" value="P:DNA topological change"/>
    <property type="evidence" value="ECO:0007669"/>
    <property type="project" value="UniProtKB-UniRule"/>
</dbReference>
<dbReference type="PANTHER" id="PTHR42785">
    <property type="entry name" value="DNA TOPOISOMERASE, TYPE IA, CORE"/>
    <property type="match status" value="1"/>
</dbReference>
<feature type="domain" description="Toprim" evidence="12">
    <location>
        <begin position="3"/>
        <end position="111"/>
    </location>
</feature>
<feature type="site" description="Interaction with DNA" evidence="10">
    <location>
        <position position="145"/>
    </location>
</feature>
<dbReference type="Gene3D" id="3.40.50.140">
    <property type="match status" value="1"/>
</dbReference>
<dbReference type="InterPro" id="IPR013825">
    <property type="entry name" value="Topo_IA_cen_sub2"/>
</dbReference>
<dbReference type="InterPro" id="IPR023406">
    <property type="entry name" value="Topo_IA_AS"/>
</dbReference>
<dbReference type="EMBL" id="CP034928">
    <property type="protein sequence ID" value="QAA76192.1"/>
    <property type="molecule type" value="Genomic_DNA"/>
</dbReference>
<keyword evidence="7 10" id="KW-0799">Topoisomerase</keyword>
<protein>
    <recommendedName>
        <fullName evidence="10">DNA topoisomerase 1</fullName>
        <ecNumber evidence="10">5.6.2.1</ecNumber>
    </recommendedName>
    <alternativeName>
        <fullName evidence="10">DNA topoisomerase I</fullName>
    </alternativeName>
</protein>
<dbReference type="GO" id="GO:0003677">
    <property type="term" value="F:DNA binding"/>
    <property type="evidence" value="ECO:0007669"/>
    <property type="project" value="UniProtKB-KW"/>
</dbReference>
<feature type="site" description="Interaction with DNA" evidence="10">
    <location>
        <position position="293"/>
    </location>
</feature>
<dbReference type="SMART" id="SM00437">
    <property type="entry name" value="TOP1Ac"/>
    <property type="match status" value="1"/>
</dbReference>
<keyword evidence="5" id="KW-0862">Zinc</keyword>
<dbReference type="InterPro" id="IPR005733">
    <property type="entry name" value="TopoI_bac-type"/>
</dbReference>
<dbReference type="InterPro" id="IPR013824">
    <property type="entry name" value="Topo_IA_cen_sub1"/>
</dbReference>
<dbReference type="GO" id="GO:0008270">
    <property type="term" value="F:zinc ion binding"/>
    <property type="evidence" value="ECO:0007669"/>
    <property type="project" value="UniProtKB-KW"/>
</dbReference>
<feature type="region of interest" description="Interaction with DNA" evidence="10">
    <location>
        <begin position="164"/>
        <end position="169"/>
    </location>
</feature>
<dbReference type="InterPro" id="IPR013826">
    <property type="entry name" value="Topo_IA_cen_sub3"/>
</dbReference>
<evidence type="ECO:0000256" key="7">
    <source>
        <dbReference type="ARBA" id="ARBA00023029"/>
    </source>
</evidence>
<dbReference type="SMART" id="SM00493">
    <property type="entry name" value="TOPRIM"/>
    <property type="match status" value="1"/>
</dbReference>
<comment type="catalytic activity">
    <reaction evidence="1 10">
        <text>ATP-independent breakage of single-stranded DNA, followed by passage and rejoining.</text>
        <dbReference type="EC" id="5.6.2.1"/>
    </reaction>
</comment>
<dbReference type="GO" id="GO:0005694">
    <property type="term" value="C:chromosome"/>
    <property type="evidence" value="ECO:0007669"/>
    <property type="project" value="InterPro"/>
</dbReference>
<dbReference type="InterPro" id="IPR028612">
    <property type="entry name" value="Topoisom_1_IA"/>
</dbReference>
<dbReference type="Gene3D" id="1.10.290.10">
    <property type="entry name" value="Topoisomerase I, domain 4"/>
    <property type="match status" value="1"/>
</dbReference>
<keyword evidence="4" id="KW-0863">Zinc-finger</keyword>
<feature type="compositionally biased region" description="Basic residues" evidence="11">
    <location>
        <begin position="744"/>
        <end position="756"/>
    </location>
</feature>
<keyword evidence="8 10" id="KW-0238">DNA-binding</keyword>
<feature type="site" description="Interaction with DNA" evidence="10">
    <location>
        <position position="137"/>
    </location>
</feature>
<organism evidence="14 15">
    <name type="scientific">Bipolaricaulis sibiricus</name>
    <dbReference type="NCBI Taxonomy" id="2501609"/>
    <lineage>
        <taxon>Bacteria</taxon>
        <taxon>Candidatus Bipolaricaulota</taxon>
        <taxon>Candidatus Bipolaricaulia</taxon>
        <taxon>Candidatus Bipolaricaulales</taxon>
        <taxon>Candidatus Bipolaricaulaceae</taxon>
        <taxon>Candidatus Bipolaricaulis</taxon>
    </lineage>
</organism>
<dbReference type="Gene3D" id="3.30.65.10">
    <property type="entry name" value="Bacterial Topoisomerase I, domain 1"/>
    <property type="match status" value="3"/>
</dbReference>
<feature type="site" description="Interaction with DNA" evidence="10">
    <location>
        <position position="140"/>
    </location>
</feature>
<dbReference type="CDD" id="cd03363">
    <property type="entry name" value="TOPRIM_TopoIA_TopoI"/>
    <property type="match status" value="1"/>
</dbReference>
<dbReference type="InterPro" id="IPR003601">
    <property type="entry name" value="Topo_IA_2"/>
</dbReference>
<comment type="subunit">
    <text evidence="10">Monomer.</text>
</comment>
<evidence type="ECO:0000313" key="15">
    <source>
        <dbReference type="Proteomes" id="UP000287233"/>
    </source>
</evidence>
<evidence type="ECO:0000256" key="8">
    <source>
        <dbReference type="ARBA" id="ARBA00023125"/>
    </source>
</evidence>
<dbReference type="SUPFAM" id="SSF57783">
    <property type="entry name" value="Zinc beta-ribbon"/>
    <property type="match status" value="3"/>
</dbReference>
<feature type="active site" description="O-(5'-phospho-DNA)-tyrosine intermediate" evidence="10">
    <location>
        <position position="291"/>
    </location>
</feature>
<feature type="region of interest" description="Disordered" evidence="11">
    <location>
        <begin position="324"/>
        <end position="354"/>
    </location>
</feature>
<evidence type="ECO:0000256" key="1">
    <source>
        <dbReference type="ARBA" id="ARBA00000213"/>
    </source>
</evidence>
<dbReference type="HAMAP" id="MF_00952">
    <property type="entry name" value="Topoisom_1_prok"/>
    <property type="match status" value="1"/>
</dbReference>
<evidence type="ECO:0000256" key="5">
    <source>
        <dbReference type="ARBA" id="ARBA00022833"/>
    </source>
</evidence>
<feature type="region of interest" description="Disordered" evidence="11">
    <location>
        <begin position="718"/>
        <end position="756"/>
    </location>
</feature>
<dbReference type="Gene3D" id="1.10.460.10">
    <property type="entry name" value="Topoisomerase I, domain 2"/>
    <property type="match status" value="1"/>
</dbReference>
<evidence type="ECO:0000256" key="11">
    <source>
        <dbReference type="SAM" id="MobiDB-lite"/>
    </source>
</evidence>
<dbReference type="EC" id="5.6.2.1" evidence="10"/>
<keyword evidence="9 10" id="KW-0413">Isomerase</keyword>
<comment type="similarity">
    <text evidence="2 10">Belongs to the type IA topoisomerase family.</text>
</comment>
<dbReference type="KEGG" id="bih:BIP78_0426"/>
<dbReference type="InterPro" id="IPR006171">
    <property type="entry name" value="TOPRIM_dom"/>
</dbReference>
<dbReference type="Gene3D" id="2.70.20.10">
    <property type="entry name" value="Topoisomerase I, domain 3"/>
    <property type="match status" value="1"/>
</dbReference>
<evidence type="ECO:0000259" key="13">
    <source>
        <dbReference type="PROSITE" id="PS52039"/>
    </source>
</evidence>
<evidence type="ECO:0000256" key="4">
    <source>
        <dbReference type="ARBA" id="ARBA00022771"/>
    </source>
</evidence>
<evidence type="ECO:0000259" key="12">
    <source>
        <dbReference type="PROSITE" id="PS50880"/>
    </source>
</evidence>
<evidence type="ECO:0000256" key="10">
    <source>
        <dbReference type="HAMAP-Rule" id="MF_00952"/>
    </source>
</evidence>
<feature type="domain" description="Topo IA-type catalytic" evidence="13">
    <location>
        <begin position="126"/>
        <end position="549"/>
    </location>
</feature>
<evidence type="ECO:0000256" key="9">
    <source>
        <dbReference type="ARBA" id="ARBA00023235"/>
    </source>
</evidence>
<dbReference type="AlphaFoldDB" id="A0A410FT75"/>
<dbReference type="PROSITE" id="PS00396">
    <property type="entry name" value="TOPO_IA_1"/>
    <property type="match status" value="1"/>
</dbReference>
<evidence type="ECO:0000313" key="14">
    <source>
        <dbReference type="EMBL" id="QAA76192.1"/>
    </source>
</evidence>
<dbReference type="InterPro" id="IPR013497">
    <property type="entry name" value="Topo_IA_cen"/>
</dbReference>
<dbReference type="InterPro" id="IPR003602">
    <property type="entry name" value="Topo_IA_DNA-bd_dom"/>
</dbReference>
<dbReference type="SMART" id="SM00436">
    <property type="entry name" value="TOP1Bc"/>
    <property type="match status" value="1"/>
</dbReference>
<dbReference type="PROSITE" id="PS50880">
    <property type="entry name" value="TOPRIM"/>
    <property type="match status" value="1"/>
</dbReference>
<dbReference type="PROSITE" id="PS52039">
    <property type="entry name" value="TOPO_IA_2"/>
    <property type="match status" value="1"/>
</dbReference>
<reference evidence="15" key="1">
    <citation type="submission" date="2018-12" db="EMBL/GenBank/DDBJ databases">
        <title>Complete genome sequence of an uncultured bacterium of the candidate phylum Bipolaricaulota.</title>
        <authorList>
            <person name="Kadnikov V.V."/>
            <person name="Mardanov A.V."/>
            <person name="Beletsky A.V."/>
            <person name="Frank Y.A."/>
            <person name="Karnachuk O.V."/>
            <person name="Ravin N.V."/>
        </authorList>
    </citation>
    <scope>NUCLEOTIDE SEQUENCE [LARGE SCALE GENOMIC DNA]</scope>
</reference>
<dbReference type="PRINTS" id="PR00417">
    <property type="entry name" value="PRTPISMRASEI"/>
</dbReference>
<dbReference type="Pfam" id="PF01131">
    <property type="entry name" value="Topoisom_bac"/>
    <property type="match status" value="1"/>
</dbReference>
<sequence length="756" mass="84183">MPKDLVIVESPTKARTLSSYLGKEFVVLSSKGHVRDLPAKELGVELNDEFTPKWVVRDRKLLAELRKRAQDAPRIYLATDPDREGEAIAYDLMELLGDGDRYARVLLHEITPQAVREALGHPGPIDLAKVEAQRARRILDRLVGYQISPLLSRVLAGRRFEGLSAGRVQSVALRFICDREIEIQEFVPESYWEVTASFPTEPPFTARLDSRLTARGEVEALVHALAQARFTVDAVEEEEVVRRPSAPFITSTLQQAASSELGFSPRRTMQIAQSLYEGVSIGGEMVGLITYMRTDSVRVADSAIAAARAFVRDTFGPKALSPKPRHFRNRRRAQDAHEAIRPTQVARTPDEVAPHLTPEQRKLYDLIWRRFVATQMADGVWVRRKVSIRAGDQLFRTSSSRMKSPGFSSVLPVAQLEDEDAPLPTALTPGQELPRPEIEVEEHQTEPPKRFTEAGIVRKLEQEGIGRPSTYAQIVSVIQDRGYVVREGSSLRPTLLGHLVTDLLRLYFPETVEAEFTAKMEEDLDRVQEGALGRGELLRSFYRWFSPKLHTVEETLSRGEKPFRALSDVACPSCGAPMEVRVWKGSLYLGCSRYPECRTTKNIPPTAPFRYSADRVELSASLAAVDAAPATSCPKCGTAMVLRHGRYGRYLACPSCRATAPVPSGVPCPQCGEGNLVERFGNRYGTFYACSRYPDCRFRVPGLPIEPCPACGEGVVYDDPRRGQRCSNADCPTRAEESPAPAAKRPKRGTAKKRKS</sequence>
<dbReference type="CDD" id="cd00186">
    <property type="entry name" value="TOP1Ac"/>
    <property type="match status" value="1"/>
</dbReference>
<dbReference type="InterPro" id="IPR000380">
    <property type="entry name" value="Topo_IA"/>
</dbReference>
<comment type="function">
    <text evidence="10">Releases the supercoiling and torsional tension of DNA, which is introduced during the DNA replication and transcription, by transiently cleaving and rejoining one strand of the DNA duplex. Introduces a single-strand break via transesterification at a target site in duplex DNA. The scissile phosphodiester is attacked by the catalytic tyrosine of the enzyme, resulting in the formation of a DNA-(5'-phosphotyrosyl)-enzyme intermediate and the expulsion of a 3'-OH DNA strand. The free DNA strand then undergoes passage around the unbroken strand, thus removing DNA supercoils. Finally, in the religation step, the DNA 3'-OH attacks the covalent intermediate to expel the active-site tyrosine and restore the DNA phosphodiester backbone.</text>
</comment>
<dbReference type="Pfam" id="PF01396">
    <property type="entry name" value="Zn_ribbon_Top1"/>
    <property type="match status" value="3"/>
</dbReference>
<dbReference type="NCBIfam" id="TIGR01051">
    <property type="entry name" value="topA_bact"/>
    <property type="match status" value="1"/>
</dbReference>
<dbReference type="GO" id="GO:0003917">
    <property type="term" value="F:DNA topoisomerase type I (single strand cut, ATP-independent) activity"/>
    <property type="evidence" value="ECO:0007669"/>
    <property type="project" value="UniProtKB-UniRule"/>
</dbReference>
<accession>A0A410FT75</accession>
<dbReference type="InterPro" id="IPR034149">
    <property type="entry name" value="TOPRIM_TopoI"/>
</dbReference>
<evidence type="ECO:0000256" key="3">
    <source>
        <dbReference type="ARBA" id="ARBA00022723"/>
    </source>
</evidence>
<proteinExistence type="inferred from homology"/>
<evidence type="ECO:0000256" key="2">
    <source>
        <dbReference type="ARBA" id="ARBA00009446"/>
    </source>
</evidence>
<comment type="caution">
    <text evidence="10">Lacks conserved residue(s) required for the propagation of feature annotation.</text>
</comment>